<keyword evidence="2" id="KW-0067">ATP-binding</keyword>
<feature type="domain" description="RecA family profile 1" evidence="3">
    <location>
        <begin position="115"/>
        <end position="320"/>
    </location>
</feature>
<comment type="caution">
    <text evidence="4">The sequence shown here is derived from an EMBL/GenBank/DDBJ whole genome shotgun (WGS) entry which is preliminary data.</text>
</comment>
<dbReference type="PANTHER" id="PTHR22942">
    <property type="entry name" value="RECA/RAD51/RADA DNA STRAND-PAIRING FAMILY MEMBER"/>
    <property type="match status" value="1"/>
</dbReference>
<name>A0AAV5QKK2_9ASCO</name>
<dbReference type="GO" id="GO:0006312">
    <property type="term" value="P:mitotic recombination"/>
    <property type="evidence" value="ECO:0007669"/>
    <property type="project" value="TreeGrafter"/>
</dbReference>
<accession>A0AAV5QKK2</accession>
<dbReference type="SMART" id="SM00382">
    <property type="entry name" value="AAA"/>
    <property type="match status" value="1"/>
</dbReference>
<dbReference type="AlphaFoldDB" id="A0AAV5QKK2"/>
<dbReference type="InterPro" id="IPR020588">
    <property type="entry name" value="RecA_ATP-bd"/>
</dbReference>
<evidence type="ECO:0000259" key="3">
    <source>
        <dbReference type="PROSITE" id="PS50162"/>
    </source>
</evidence>
<dbReference type="GeneID" id="90073494"/>
<dbReference type="PANTHER" id="PTHR22942:SF66">
    <property type="entry name" value="RE19845P"/>
    <property type="match status" value="1"/>
</dbReference>
<keyword evidence="5" id="KW-1185">Reference proteome</keyword>
<dbReference type="GO" id="GO:0042148">
    <property type="term" value="P:DNA strand invasion"/>
    <property type="evidence" value="ECO:0007669"/>
    <property type="project" value="TreeGrafter"/>
</dbReference>
<dbReference type="EMBL" id="BTFZ01000006">
    <property type="protein sequence ID" value="GMM35515.1"/>
    <property type="molecule type" value="Genomic_DNA"/>
</dbReference>
<protein>
    <submittedName>
        <fullName evidence="4">DNA-dependent ATPase</fullName>
    </submittedName>
</protein>
<proteinExistence type="predicted"/>
<evidence type="ECO:0000256" key="2">
    <source>
        <dbReference type="ARBA" id="ARBA00022840"/>
    </source>
</evidence>
<dbReference type="GO" id="GO:0061982">
    <property type="term" value="P:meiosis I cell cycle process"/>
    <property type="evidence" value="ECO:0007669"/>
    <property type="project" value="UniProtKB-ARBA"/>
</dbReference>
<dbReference type="GO" id="GO:0003697">
    <property type="term" value="F:single-stranded DNA binding"/>
    <property type="evidence" value="ECO:0007669"/>
    <property type="project" value="TreeGrafter"/>
</dbReference>
<evidence type="ECO:0000313" key="4">
    <source>
        <dbReference type="EMBL" id="GMM35515.1"/>
    </source>
</evidence>
<dbReference type="Pfam" id="PF08423">
    <property type="entry name" value="Rad51"/>
    <property type="match status" value="1"/>
</dbReference>
<reference evidence="4 5" key="1">
    <citation type="journal article" date="2023" name="Elife">
        <title>Identification of key yeast species and microbe-microbe interactions impacting larval growth of Drosophila in the wild.</title>
        <authorList>
            <person name="Mure A."/>
            <person name="Sugiura Y."/>
            <person name="Maeda R."/>
            <person name="Honda K."/>
            <person name="Sakurai N."/>
            <person name="Takahashi Y."/>
            <person name="Watada M."/>
            <person name="Katoh T."/>
            <person name="Gotoh A."/>
            <person name="Gotoh Y."/>
            <person name="Taniguchi I."/>
            <person name="Nakamura K."/>
            <person name="Hayashi T."/>
            <person name="Katayama T."/>
            <person name="Uemura T."/>
            <person name="Hattori Y."/>
        </authorList>
    </citation>
    <scope>NUCLEOTIDE SEQUENCE [LARGE SCALE GENOMIC DNA]</scope>
    <source>
        <strain evidence="4 5">SC-9</strain>
    </source>
</reference>
<dbReference type="GO" id="GO:0005524">
    <property type="term" value="F:ATP binding"/>
    <property type="evidence" value="ECO:0007669"/>
    <property type="project" value="UniProtKB-KW"/>
</dbReference>
<dbReference type="InterPro" id="IPR003593">
    <property type="entry name" value="AAA+_ATPase"/>
</dbReference>
<dbReference type="GO" id="GO:0140664">
    <property type="term" value="F:ATP-dependent DNA damage sensor activity"/>
    <property type="evidence" value="ECO:0007669"/>
    <property type="project" value="InterPro"/>
</dbReference>
<evidence type="ECO:0000256" key="1">
    <source>
        <dbReference type="ARBA" id="ARBA00022741"/>
    </source>
</evidence>
<dbReference type="PROSITE" id="PS50162">
    <property type="entry name" value="RECA_2"/>
    <property type="match status" value="1"/>
</dbReference>
<evidence type="ECO:0000313" key="5">
    <source>
        <dbReference type="Proteomes" id="UP001360560"/>
    </source>
</evidence>
<dbReference type="GO" id="GO:0000150">
    <property type="term" value="F:DNA strand exchange activity"/>
    <property type="evidence" value="ECO:0007669"/>
    <property type="project" value="TreeGrafter"/>
</dbReference>
<gene>
    <name evidence="4" type="ORF">DASC09_028400</name>
</gene>
<organism evidence="4 5">
    <name type="scientific">Saccharomycopsis crataegensis</name>
    <dbReference type="NCBI Taxonomy" id="43959"/>
    <lineage>
        <taxon>Eukaryota</taxon>
        <taxon>Fungi</taxon>
        <taxon>Dikarya</taxon>
        <taxon>Ascomycota</taxon>
        <taxon>Saccharomycotina</taxon>
        <taxon>Saccharomycetes</taxon>
        <taxon>Saccharomycopsidaceae</taxon>
        <taxon>Saccharomycopsis</taxon>
    </lineage>
</organism>
<dbReference type="SUPFAM" id="SSF52540">
    <property type="entry name" value="P-loop containing nucleoside triphosphate hydrolases"/>
    <property type="match status" value="1"/>
</dbReference>
<dbReference type="InterPro" id="IPR027417">
    <property type="entry name" value="P-loop_NTPase"/>
</dbReference>
<sequence>MDLNSQLPSSQLFERDEFSRFLHFFQKYEITTVDIMTKGVKDLVEMTSLSLAKHYQGTALHGKSAMTSKDFIVLKDILNKEIDVKLKIEGYDGACSKEANDLHKESSNVDPMTSTPKRFTTGSLKLDKILGGGIPLGYVTEISGESSSGKTQLLIQLALYCQIPETMGGLSTDKTKAKVFFLSTEAMLPITRIIQLQKKMFLNNSNFTKQVGDPEEAGPALENIISHFISKNWDQQSELLLFHQLPKLLSRDKSIKILIIDSISHHLRSGLNGGGAKENSTFEEQWNYNVDVNLYLDRLYGHLQKIAEKFGIAVVISNQVTSIPVENEGLQKIDCLDRDYQLGWLHGWDLFEISKDQIDSHQLSKFSGGSRDGRFCIFAPSESSEYVKKSVDITGNPSYRSQRNNIDEDEEENQNLPKPVMAFNRTVPCLSLQWANRIPTRLFLSKTTNPFEINSKRMEINEQLRMRELAFKQQRIRKLTQHSVRKIEKLQNYRKSFVEQNHEKDFAKTLAIIDRHIEFEQRRLQKYEIHAYKNDDRRLRLINLQDIREVGYDKKHFFVRLTNSVFGGHLQTLEVRISDKGYKCV</sequence>
<dbReference type="Proteomes" id="UP001360560">
    <property type="component" value="Unassembled WGS sequence"/>
</dbReference>
<keyword evidence="1" id="KW-0547">Nucleotide-binding</keyword>
<dbReference type="InterPro" id="IPR013632">
    <property type="entry name" value="Rad51_C"/>
</dbReference>
<dbReference type="GO" id="GO:0003690">
    <property type="term" value="F:double-stranded DNA binding"/>
    <property type="evidence" value="ECO:0007669"/>
    <property type="project" value="TreeGrafter"/>
</dbReference>
<dbReference type="RefSeq" id="XP_064852515.1">
    <property type="nucleotide sequence ID" value="XM_064996443.1"/>
</dbReference>
<dbReference type="Gene3D" id="3.40.50.300">
    <property type="entry name" value="P-loop containing nucleotide triphosphate hydrolases"/>
    <property type="match status" value="1"/>
</dbReference>
<dbReference type="GO" id="GO:0000730">
    <property type="term" value="P:DNA recombinase assembly"/>
    <property type="evidence" value="ECO:0007669"/>
    <property type="project" value="TreeGrafter"/>
</dbReference>